<gene>
    <name evidence="1" type="ORF">GCM10023150_20670</name>
</gene>
<sequence>MGSKKLYIFRHGKSDWKAKFKNDHERPLAERGIEAAKSMGAHLKTVGQVPEVVVSSTAKRAIDTASLAMEFGRWESSMTSTRDLYLSSVEESIELIQAIQSDAKRVMLVSHEPLCSSLVSELSMGGHVKFPTASVARIDFKVNSWAEVDSDKGQLAWLLTPKSLFGK</sequence>
<dbReference type="SUPFAM" id="SSF53254">
    <property type="entry name" value="Phosphoglycerate mutase-like"/>
    <property type="match status" value="1"/>
</dbReference>
<evidence type="ECO:0000313" key="1">
    <source>
        <dbReference type="EMBL" id="GAA4352758.1"/>
    </source>
</evidence>
<dbReference type="InterPro" id="IPR013078">
    <property type="entry name" value="His_Pase_superF_clade-1"/>
</dbReference>
<dbReference type="PANTHER" id="PTHR47623">
    <property type="entry name" value="OS09G0287300 PROTEIN"/>
    <property type="match status" value="1"/>
</dbReference>
<dbReference type="Pfam" id="PF00300">
    <property type="entry name" value="His_Phos_1"/>
    <property type="match status" value="1"/>
</dbReference>
<dbReference type="CDD" id="cd07067">
    <property type="entry name" value="HP_PGM_like"/>
    <property type="match status" value="1"/>
</dbReference>
<keyword evidence="2" id="KW-1185">Reference proteome</keyword>
<dbReference type="Proteomes" id="UP001501294">
    <property type="component" value="Unassembled WGS sequence"/>
</dbReference>
<dbReference type="Gene3D" id="3.40.50.1240">
    <property type="entry name" value="Phosphoglycerate mutase-like"/>
    <property type="match status" value="1"/>
</dbReference>
<name>A0ABP8I7P5_9GAMM</name>
<dbReference type="PANTHER" id="PTHR47623:SF1">
    <property type="entry name" value="OS09G0287300 PROTEIN"/>
    <property type="match status" value="1"/>
</dbReference>
<dbReference type="RefSeq" id="WP_223579386.1">
    <property type="nucleotide sequence ID" value="NZ_BAABFU010000003.1"/>
</dbReference>
<dbReference type="EMBL" id="BAABFU010000003">
    <property type="protein sequence ID" value="GAA4352758.1"/>
    <property type="molecule type" value="Genomic_DNA"/>
</dbReference>
<dbReference type="InterPro" id="IPR029033">
    <property type="entry name" value="His_PPase_superfam"/>
</dbReference>
<proteinExistence type="predicted"/>
<dbReference type="SMART" id="SM00855">
    <property type="entry name" value="PGAM"/>
    <property type="match status" value="1"/>
</dbReference>
<reference evidence="2" key="1">
    <citation type="journal article" date="2019" name="Int. J. Syst. Evol. Microbiol.">
        <title>The Global Catalogue of Microorganisms (GCM) 10K type strain sequencing project: providing services to taxonomists for standard genome sequencing and annotation.</title>
        <authorList>
            <consortium name="The Broad Institute Genomics Platform"/>
            <consortium name="The Broad Institute Genome Sequencing Center for Infectious Disease"/>
            <person name="Wu L."/>
            <person name="Ma J."/>
        </authorList>
    </citation>
    <scope>NUCLEOTIDE SEQUENCE [LARGE SCALE GENOMIC DNA]</scope>
    <source>
        <strain evidence="2">JCM 17727</strain>
    </source>
</reference>
<comment type="caution">
    <text evidence="1">The sequence shown here is derived from an EMBL/GenBank/DDBJ whole genome shotgun (WGS) entry which is preliminary data.</text>
</comment>
<evidence type="ECO:0000313" key="2">
    <source>
        <dbReference type="Proteomes" id="UP001501294"/>
    </source>
</evidence>
<protein>
    <submittedName>
        <fullName evidence="1">Histidine phosphatase family protein</fullName>
    </submittedName>
</protein>
<organism evidence="1 2">
    <name type="scientific">Kangiella taiwanensis</name>
    <dbReference type="NCBI Taxonomy" id="1079179"/>
    <lineage>
        <taxon>Bacteria</taxon>
        <taxon>Pseudomonadati</taxon>
        <taxon>Pseudomonadota</taxon>
        <taxon>Gammaproteobacteria</taxon>
        <taxon>Kangiellales</taxon>
        <taxon>Kangiellaceae</taxon>
        <taxon>Kangiella</taxon>
    </lineage>
</organism>
<accession>A0ABP8I7P5</accession>